<sequence>MDAHTFKYIETHIWCNGNMELCVSAVKDAIMSEVDYKSNVKHKRTAGIVDYITSRITVSDLIVQLYEHWDNCRLLYWSKSRFSIEITDALEASWINSLMQTRMNIPGIKHMIANMRMLHRLGPILNRGRVHGRDQVGVHELLVVARILIVVVASVLCRLCVRGHVLVHVHLAKLGLLPLVEDLPIWQHELELAQTPLRSLLRGLAHFRGVNYEPRLIHALGVLHLEPSVFILMVQSPCSPVLSGMIMLQFPRKIEPRVKSMFMSSLTLGYASGSLITFLSHLTSEHMARCTIEPARESDTIDCEIELEQFSRNMHKVTVLPYDMKSKFSTNVISILKTPGNVLYCKTTSEDFVMRMGAMQFMNANRIPAVFSFSISVKCYSCGFVHNGMDIDLVGSEGDSNQ</sequence>
<dbReference type="Proteomes" id="UP000215289">
    <property type="component" value="Unassembled WGS sequence"/>
</dbReference>
<proteinExistence type="predicted"/>
<dbReference type="AlphaFoldDB" id="A0A421CU52"/>
<accession>A0A421CU52</accession>
<dbReference type="EMBL" id="NIDN02000328">
    <property type="protein sequence ID" value="RLL93356.1"/>
    <property type="molecule type" value="Genomic_DNA"/>
</dbReference>
<organism evidence="1 2">
    <name type="scientific">Aspergillus turcosus</name>
    <dbReference type="NCBI Taxonomy" id="1245748"/>
    <lineage>
        <taxon>Eukaryota</taxon>
        <taxon>Fungi</taxon>
        <taxon>Dikarya</taxon>
        <taxon>Ascomycota</taxon>
        <taxon>Pezizomycotina</taxon>
        <taxon>Eurotiomycetes</taxon>
        <taxon>Eurotiomycetidae</taxon>
        <taxon>Eurotiales</taxon>
        <taxon>Aspergillaceae</taxon>
        <taxon>Aspergillus</taxon>
        <taxon>Aspergillus subgen. Fumigati</taxon>
    </lineage>
</organism>
<protein>
    <submittedName>
        <fullName evidence="1">Uncharacterized protein</fullName>
    </submittedName>
</protein>
<name>A0A421CU52_9EURO</name>
<evidence type="ECO:0000313" key="1">
    <source>
        <dbReference type="EMBL" id="RLL93356.1"/>
    </source>
</evidence>
<evidence type="ECO:0000313" key="2">
    <source>
        <dbReference type="Proteomes" id="UP000215289"/>
    </source>
</evidence>
<keyword evidence="2" id="KW-1185">Reference proteome</keyword>
<reference evidence="1 2" key="1">
    <citation type="submission" date="2018-08" db="EMBL/GenBank/DDBJ databases">
        <title>Draft genome sequences of two Aspergillus turcosus clinical strains isolated from bronchoalveolar lavage fluid: one azole-susceptible and the other azole-resistant.</title>
        <authorList>
            <person name="Parent-Michaud M."/>
            <person name="Dufresne P.J."/>
            <person name="Fournier E."/>
            <person name="Martineau C."/>
            <person name="Moreira S."/>
            <person name="Perkins V."/>
            <person name="De Repentigny L."/>
            <person name="Dufresne S.F."/>
        </authorList>
    </citation>
    <scope>NUCLEOTIDE SEQUENCE [LARGE SCALE GENOMIC DNA]</scope>
    <source>
        <strain evidence="1">HMR AF 1038</strain>
    </source>
</reference>
<gene>
    <name evidence="1" type="ORF">CFD26_100707</name>
</gene>
<comment type="caution">
    <text evidence="1">The sequence shown here is derived from an EMBL/GenBank/DDBJ whole genome shotgun (WGS) entry which is preliminary data.</text>
</comment>